<dbReference type="EMBL" id="DWYZ01000055">
    <property type="protein sequence ID" value="HJB27619.1"/>
    <property type="molecule type" value="Genomic_DNA"/>
</dbReference>
<dbReference type="PANTHER" id="PTHR32294">
    <property type="entry name" value="DNA POLYMERASE III SUBUNIT ALPHA"/>
    <property type="match status" value="1"/>
</dbReference>
<accession>A0A9D2LQR4</accession>
<dbReference type="InterPro" id="IPR004805">
    <property type="entry name" value="DnaE2/DnaE/PolC"/>
</dbReference>
<dbReference type="Pfam" id="PF02811">
    <property type="entry name" value="PHP"/>
    <property type="match status" value="1"/>
</dbReference>
<dbReference type="Gene3D" id="1.10.150.870">
    <property type="match status" value="1"/>
</dbReference>
<dbReference type="AlphaFoldDB" id="A0A9D2LQR4"/>
<sequence length="748" mass="84327">MENGYAMLSGTSYHSQGTAAYPRELAASAAELGYSAAALADQGTFDGLPAFIKECRQKGIKPIAGMEISLSCGFWGYGQMSILVANESGLAALESAARESCESVEENLPGFMDMDILQKWLGCGKPAYKDIYLLSGGRDGPLSKILLHNRTLDEEIARLCEKQSQYKLPDPGEILEVKNRLKRLVLKEDALAEKCRLYKKDKDKSVYDQAKIELRAVKKERKKQEKNWLTYTERSEKYEEYSKAIKRLQEKHRDDLFMQALQQARYFKEQFGNFYIEIRYHGAEEEAYCIPKLVDIAKYLDIPLLANNTIRYIRAADITKWQLLIASVHGHWVRPEKHQKNWYMKDPGQIVLGLRNFLDERDINQAMENTRVIADACMGGAELEQALAKNKKTIDTIDTGDPVLVSECTLSALDLLRVSEECAGRYNIPWDAIPIEQDIFESCRKKDDIFHCNPLPDEKNKLFYATLSYKAEYLQVMQPSGFFAAYLAAYPNTANDVANACEKAGVQIWKAEINQSDVHTAAISDKVILIGLGHIKGVGIPMAEQIVVDRKKNGRFGSRADFIRRMGTGTLKTLDLAGVFRNMPDRTITEDRDPYNERNLYGAVLSRKILKDVEDTPYDKASGWKETFTGVVMDVTEAMGLAEATCGCMISGIEGDRKVDIPEEIYAGIKGKVKKGICMRVLGTRDTLGGAIRAYGIQFIKTPLYFIPVTRMDIASRYQEENGIDFYVMAADKRLYPADIRISREGLY</sequence>
<organism evidence="3 4">
    <name type="scientific">Candidatus Blautia faecavium</name>
    <dbReference type="NCBI Taxonomy" id="2838487"/>
    <lineage>
        <taxon>Bacteria</taxon>
        <taxon>Bacillati</taxon>
        <taxon>Bacillota</taxon>
        <taxon>Clostridia</taxon>
        <taxon>Lachnospirales</taxon>
        <taxon>Lachnospiraceae</taxon>
        <taxon>Blautia</taxon>
    </lineage>
</organism>
<dbReference type="SUPFAM" id="SSF89550">
    <property type="entry name" value="PHP domain-like"/>
    <property type="match status" value="1"/>
</dbReference>
<feature type="non-terminal residue" evidence="3">
    <location>
        <position position="748"/>
    </location>
</feature>
<dbReference type="SMART" id="SM00481">
    <property type="entry name" value="POLIIIAc"/>
    <property type="match status" value="1"/>
</dbReference>
<evidence type="ECO:0000313" key="3">
    <source>
        <dbReference type="EMBL" id="HJB27619.1"/>
    </source>
</evidence>
<name>A0A9D2LQR4_9FIRM</name>
<gene>
    <name evidence="3" type="ORF">IAA06_02360</name>
</gene>
<protein>
    <submittedName>
        <fullName evidence="3">PHP domain-containing protein</fullName>
    </submittedName>
</protein>
<dbReference type="InterPro" id="IPR003141">
    <property type="entry name" value="Pol/His_phosphatase_N"/>
</dbReference>
<evidence type="ECO:0000256" key="1">
    <source>
        <dbReference type="SAM" id="Coils"/>
    </source>
</evidence>
<dbReference type="Gene3D" id="3.20.20.140">
    <property type="entry name" value="Metal-dependent hydrolases"/>
    <property type="match status" value="2"/>
</dbReference>
<dbReference type="Pfam" id="PF14579">
    <property type="entry name" value="HHH_6"/>
    <property type="match status" value="1"/>
</dbReference>
<comment type="caution">
    <text evidence="3">The sequence shown here is derived from an EMBL/GenBank/DDBJ whole genome shotgun (WGS) entry which is preliminary data.</text>
</comment>
<keyword evidence="1" id="KW-0175">Coiled coil</keyword>
<evidence type="ECO:0000313" key="4">
    <source>
        <dbReference type="Proteomes" id="UP000823842"/>
    </source>
</evidence>
<dbReference type="InterPro" id="IPR029460">
    <property type="entry name" value="DNAPol_HHH"/>
</dbReference>
<dbReference type="GO" id="GO:0008408">
    <property type="term" value="F:3'-5' exonuclease activity"/>
    <property type="evidence" value="ECO:0007669"/>
    <property type="project" value="InterPro"/>
</dbReference>
<reference evidence="3" key="1">
    <citation type="journal article" date="2021" name="PeerJ">
        <title>Extensive microbial diversity within the chicken gut microbiome revealed by metagenomics and culture.</title>
        <authorList>
            <person name="Gilroy R."/>
            <person name="Ravi A."/>
            <person name="Getino M."/>
            <person name="Pursley I."/>
            <person name="Horton D.L."/>
            <person name="Alikhan N.F."/>
            <person name="Baker D."/>
            <person name="Gharbi K."/>
            <person name="Hall N."/>
            <person name="Watson M."/>
            <person name="Adriaenssens E.M."/>
            <person name="Foster-Nyarko E."/>
            <person name="Jarju S."/>
            <person name="Secka A."/>
            <person name="Antonio M."/>
            <person name="Oren A."/>
            <person name="Chaudhuri R.R."/>
            <person name="La Ragione R."/>
            <person name="Hildebrand F."/>
            <person name="Pallen M.J."/>
        </authorList>
    </citation>
    <scope>NUCLEOTIDE SEQUENCE</scope>
    <source>
        <strain evidence="3">ChiSjej1B19-5720</strain>
    </source>
</reference>
<dbReference type="GO" id="GO:0006260">
    <property type="term" value="P:DNA replication"/>
    <property type="evidence" value="ECO:0007669"/>
    <property type="project" value="InterPro"/>
</dbReference>
<feature type="domain" description="Polymerase/histidinol phosphatase N-terminal" evidence="2">
    <location>
        <begin position="9"/>
        <end position="72"/>
    </location>
</feature>
<reference evidence="3" key="2">
    <citation type="submission" date="2021-04" db="EMBL/GenBank/DDBJ databases">
        <authorList>
            <person name="Gilroy R."/>
        </authorList>
    </citation>
    <scope>NUCLEOTIDE SEQUENCE</scope>
    <source>
        <strain evidence="3">ChiSjej1B19-5720</strain>
    </source>
</reference>
<feature type="coiled-coil region" evidence="1">
    <location>
        <begin position="207"/>
        <end position="251"/>
    </location>
</feature>
<dbReference type="InterPro" id="IPR004013">
    <property type="entry name" value="PHP_dom"/>
</dbReference>
<dbReference type="Proteomes" id="UP000823842">
    <property type="component" value="Unassembled WGS sequence"/>
</dbReference>
<proteinExistence type="predicted"/>
<evidence type="ECO:0000259" key="2">
    <source>
        <dbReference type="SMART" id="SM00481"/>
    </source>
</evidence>
<dbReference type="InterPro" id="IPR016195">
    <property type="entry name" value="Pol/histidinol_Pase-like"/>
</dbReference>